<dbReference type="Pfam" id="PF00990">
    <property type="entry name" value="GGDEF"/>
    <property type="match status" value="1"/>
</dbReference>
<keyword evidence="7" id="KW-1185">Reference proteome</keyword>
<evidence type="ECO:0000259" key="4">
    <source>
        <dbReference type="PROSITE" id="PS50883"/>
    </source>
</evidence>
<feature type="domain" description="PAS" evidence="2">
    <location>
        <begin position="108"/>
        <end position="154"/>
    </location>
</feature>
<name>A0A0D6PK05_9PROT</name>
<dbReference type="Gene3D" id="3.30.450.20">
    <property type="entry name" value="PAS domain"/>
    <property type="match status" value="1"/>
</dbReference>
<dbReference type="InterPro" id="IPR029787">
    <property type="entry name" value="Nucleotide_cyclase"/>
</dbReference>
<dbReference type="PROSITE" id="PS50112">
    <property type="entry name" value="PAS"/>
    <property type="match status" value="1"/>
</dbReference>
<dbReference type="PROSITE" id="PS50887">
    <property type="entry name" value="GGDEF"/>
    <property type="match status" value="1"/>
</dbReference>
<accession>A0A0D6PK05</accession>
<organism evidence="6 7">
    <name type="scientific">Acidocella aminolytica 101 = DSM 11237</name>
    <dbReference type="NCBI Taxonomy" id="1120923"/>
    <lineage>
        <taxon>Bacteria</taxon>
        <taxon>Pseudomonadati</taxon>
        <taxon>Pseudomonadota</taxon>
        <taxon>Alphaproteobacteria</taxon>
        <taxon>Acetobacterales</taxon>
        <taxon>Acidocellaceae</taxon>
        <taxon>Acidocella</taxon>
    </lineage>
</organism>
<dbReference type="InterPro" id="IPR035919">
    <property type="entry name" value="EAL_sf"/>
</dbReference>
<evidence type="ECO:0000313" key="6">
    <source>
        <dbReference type="EMBL" id="GAN81543.1"/>
    </source>
</evidence>
<dbReference type="PANTHER" id="PTHR44757:SF2">
    <property type="entry name" value="BIOFILM ARCHITECTURE MAINTENANCE PROTEIN MBAA"/>
    <property type="match status" value="1"/>
</dbReference>
<dbReference type="Gene3D" id="3.30.70.270">
    <property type="match status" value="1"/>
</dbReference>
<dbReference type="InterPro" id="IPR035965">
    <property type="entry name" value="PAS-like_dom_sf"/>
</dbReference>
<dbReference type="InterPro" id="IPR000700">
    <property type="entry name" value="PAS-assoc_C"/>
</dbReference>
<dbReference type="STRING" id="1120923.SAMN02746095_03602"/>
<dbReference type="CDD" id="cd01948">
    <property type="entry name" value="EAL"/>
    <property type="match status" value="1"/>
</dbReference>
<dbReference type="CDD" id="cd00130">
    <property type="entry name" value="PAS"/>
    <property type="match status" value="1"/>
</dbReference>
<dbReference type="AlphaFoldDB" id="A0A0D6PK05"/>
<feature type="domain" description="PAC" evidence="3">
    <location>
        <begin position="155"/>
        <end position="209"/>
    </location>
</feature>
<evidence type="ECO:0000259" key="3">
    <source>
        <dbReference type="PROSITE" id="PS50113"/>
    </source>
</evidence>
<evidence type="ECO:0000256" key="1">
    <source>
        <dbReference type="SAM" id="Phobius"/>
    </source>
</evidence>
<evidence type="ECO:0000259" key="5">
    <source>
        <dbReference type="PROSITE" id="PS50887"/>
    </source>
</evidence>
<dbReference type="SMART" id="SM00086">
    <property type="entry name" value="PAC"/>
    <property type="match status" value="1"/>
</dbReference>
<dbReference type="NCBIfam" id="TIGR00254">
    <property type="entry name" value="GGDEF"/>
    <property type="match status" value="1"/>
</dbReference>
<dbReference type="CDD" id="cd01949">
    <property type="entry name" value="GGDEF"/>
    <property type="match status" value="1"/>
</dbReference>
<evidence type="ECO:0000259" key="2">
    <source>
        <dbReference type="PROSITE" id="PS50112"/>
    </source>
</evidence>
<dbReference type="SUPFAM" id="SSF55073">
    <property type="entry name" value="Nucleotide cyclase"/>
    <property type="match status" value="1"/>
</dbReference>
<keyword evidence="1" id="KW-0812">Transmembrane</keyword>
<keyword evidence="1" id="KW-0472">Membrane</keyword>
<dbReference type="SUPFAM" id="SSF141868">
    <property type="entry name" value="EAL domain-like"/>
    <property type="match status" value="1"/>
</dbReference>
<reference evidence="6 7" key="1">
    <citation type="submission" date="2012-11" db="EMBL/GenBank/DDBJ databases">
        <title>Whole genome sequence of Acidocella aminolytica 101 = DSM 11237.</title>
        <authorList>
            <person name="Azuma Y."/>
            <person name="Higashiura N."/>
            <person name="Hirakawa H."/>
            <person name="Matsushita K."/>
        </authorList>
    </citation>
    <scope>NUCLEOTIDE SEQUENCE [LARGE SCALE GENOMIC DNA]</scope>
    <source>
        <strain evidence="7">101 / DSM 11237</strain>
    </source>
</reference>
<sequence length="644" mass="71664">MLSGGKPDLSSVTVPVLVYLTMVAMSVMAIEGLHLPLRMSVRGHLGFVIKIALLMVAISAFYLSRVMRRRAVADEQTIHGALSVCARALAAIDEGVLLSNVCAPGMPLIHVNPAFERITGYTAKEAIGKNCRYLQGADRLQPQVAQIRAAVENGKEVRVTLRNYRKDGSLFWNDLHLIPITGVDGKYQYSMGIIRDVTEYREMRSRLSQVENLDRLTSVANRYFFQDRLAALQETTKPHAVLVAKLDIARFHEINTSYGYETGDLLLKQVAERLLKFSNNAAVDSGYSEGADLVGRLAADEFVLAVPLPTPETAEKIMDRLRDVLRPQFVLPGATLEIRFAFGFTVAACNTEPTAIMRQAGMALQESKRSRLREVREFNSKLAVVLRQRMQLTTELQQALRHEDFTLHYQPKVDMTTGAVTGAEALLRWCHPVFGLQSPALFVPIAEETGLILDIGAWAFKAAASFAGQLNRERREPLPVSVNVSQLQFTHRDMSKFVSEVLLEMHVDPRTLVIELTESLVADSSDESLTVFRRLREMGIGLSIDDFGTGYSGLRYLEIFPISEVKIDRSFVQGLDRSRAKRLIIESVVRLAAELDIAVVAEGIETEMQRSSLLELGCRYGQGYLFGRPVSADTFLGLVKQQSV</sequence>
<evidence type="ECO:0000313" key="7">
    <source>
        <dbReference type="Proteomes" id="UP000032668"/>
    </source>
</evidence>
<dbReference type="InterPro" id="IPR043128">
    <property type="entry name" value="Rev_trsase/Diguanyl_cyclase"/>
</dbReference>
<dbReference type="Proteomes" id="UP000032668">
    <property type="component" value="Unassembled WGS sequence"/>
</dbReference>
<dbReference type="SMART" id="SM00267">
    <property type="entry name" value="GGDEF"/>
    <property type="match status" value="1"/>
</dbReference>
<dbReference type="InterPro" id="IPR000160">
    <property type="entry name" value="GGDEF_dom"/>
</dbReference>
<feature type="domain" description="GGDEF" evidence="5">
    <location>
        <begin position="239"/>
        <end position="380"/>
    </location>
</feature>
<keyword evidence="1" id="KW-1133">Transmembrane helix</keyword>
<dbReference type="Pfam" id="PF00563">
    <property type="entry name" value="EAL"/>
    <property type="match status" value="1"/>
</dbReference>
<dbReference type="InterPro" id="IPR052155">
    <property type="entry name" value="Biofilm_reg_signaling"/>
</dbReference>
<dbReference type="InterPro" id="IPR001610">
    <property type="entry name" value="PAC"/>
</dbReference>
<dbReference type="SMART" id="SM00052">
    <property type="entry name" value="EAL"/>
    <property type="match status" value="1"/>
</dbReference>
<feature type="transmembrane region" description="Helical" evidence="1">
    <location>
        <begin position="12"/>
        <end position="33"/>
    </location>
</feature>
<comment type="caution">
    <text evidence="6">The sequence shown here is derived from an EMBL/GenBank/DDBJ whole genome shotgun (WGS) entry which is preliminary data.</text>
</comment>
<dbReference type="NCBIfam" id="TIGR00229">
    <property type="entry name" value="sensory_box"/>
    <property type="match status" value="1"/>
</dbReference>
<dbReference type="EMBL" id="BANC01000098">
    <property type="protein sequence ID" value="GAN81543.1"/>
    <property type="molecule type" value="Genomic_DNA"/>
</dbReference>
<protein>
    <submittedName>
        <fullName evidence="6">Response regulator receiver modulated diguanylate cyclase/phosphodiesterase</fullName>
    </submittedName>
</protein>
<dbReference type="InterPro" id="IPR001633">
    <property type="entry name" value="EAL_dom"/>
</dbReference>
<dbReference type="SUPFAM" id="SSF55785">
    <property type="entry name" value="PYP-like sensor domain (PAS domain)"/>
    <property type="match status" value="1"/>
</dbReference>
<dbReference type="PANTHER" id="PTHR44757">
    <property type="entry name" value="DIGUANYLATE CYCLASE DGCP"/>
    <property type="match status" value="1"/>
</dbReference>
<dbReference type="InterPro" id="IPR000014">
    <property type="entry name" value="PAS"/>
</dbReference>
<dbReference type="PROSITE" id="PS50883">
    <property type="entry name" value="EAL"/>
    <property type="match status" value="1"/>
</dbReference>
<feature type="domain" description="EAL" evidence="4">
    <location>
        <begin position="389"/>
        <end position="643"/>
    </location>
</feature>
<dbReference type="Pfam" id="PF13426">
    <property type="entry name" value="PAS_9"/>
    <property type="match status" value="1"/>
</dbReference>
<dbReference type="Gene3D" id="3.20.20.450">
    <property type="entry name" value="EAL domain"/>
    <property type="match status" value="1"/>
</dbReference>
<proteinExistence type="predicted"/>
<dbReference type="PROSITE" id="PS50113">
    <property type="entry name" value="PAC"/>
    <property type="match status" value="1"/>
</dbReference>
<gene>
    <name evidence="6" type="ORF">Aam_100_008</name>
</gene>
<feature type="transmembrane region" description="Helical" evidence="1">
    <location>
        <begin position="45"/>
        <end position="63"/>
    </location>
</feature>